<accession>A0A4U3KZ00</accession>
<evidence type="ECO:0000313" key="2">
    <source>
        <dbReference type="Proteomes" id="UP000305848"/>
    </source>
</evidence>
<dbReference type="OrthoDB" id="678575at2"/>
<dbReference type="EMBL" id="SZQL01000015">
    <property type="protein sequence ID" value="TKK66357.1"/>
    <property type="molecule type" value="Genomic_DNA"/>
</dbReference>
<reference evidence="1 2" key="1">
    <citation type="submission" date="2019-05" db="EMBL/GenBank/DDBJ databases">
        <title>Panacibacter sp. strain 17mud1-8 Genome sequencing and assembly.</title>
        <authorList>
            <person name="Chhetri G."/>
        </authorList>
    </citation>
    <scope>NUCLEOTIDE SEQUENCE [LARGE SCALE GENOMIC DNA]</scope>
    <source>
        <strain evidence="1 2">17mud1-8</strain>
    </source>
</reference>
<sequence length="69" mass="8275">MQTQQLSRLMYLSWEIQHKKHCSRSKAMVAAWAIMLNEDITIYYLVRRHSRSYNPNKTEPSELSLFTNQ</sequence>
<keyword evidence="2" id="KW-1185">Reference proteome</keyword>
<proteinExistence type="predicted"/>
<dbReference type="Proteomes" id="UP000305848">
    <property type="component" value="Unassembled WGS sequence"/>
</dbReference>
<organism evidence="1 2">
    <name type="scientific">Ilyomonas limi</name>
    <dbReference type="NCBI Taxonomy" id="2575867"/>
    <lineage>
        <taxon>Bacteria</taxon>
        <taxon>Pseudomonadati</taxon>
        <taxon>Bacteroidota</taxon>
        <taxon>Chitinophagia</taxon>
        <taxon>Chitinophagales</taxon>
        <taxon>Chitinophagaceae</taxon>
        <taxon>Ilyomonas</taxon>
    </lineage>
</organism>
<protein>
    <submittedName>
        <fullName evidence="1">Uncharacterized protein</fullName>
    </submittedName>
</protein>
<comment type="caution">
    <text evidence="1">The sequence shown here is derived from an EMBL/GenBank/DDBJ whole genome shotgun (WGS) entry which is preliminary data.</text>
</comment>
<name>A0A4U3KZ00_9BACT</name>
<dbReference type="AlphaFoldDB" id="A0A4U3KZ00"/>
<gene>
    <name evidence="1" type="ORF">FC093_17395</name>
</gene>
<dbReference type="RefSeq" id="WP_137263089.1">
    <property type="nucleotide sequence ID" value="NZ_SZQL01000015.1"/>
</dbReference>
<evidence type="ECO:0000313" key="1">
    <source>
        <dbReference type="EMBL" id="TKK66357.1"/>
    </source>
</evidence>